<dbReference type="Gene3D" id="1.10.3700.10">
    <property type="entry name" value="AGR C 984p-like"/>
    <property type="match status" value="1"/>
</dbReference>
<dbReference type="Pfam" id="PF06748">
    <property type="entry name" value="DUF1217"/>
    <property type="match status" value="1"/>
</dbReference>
<dbReference type="EMBL" id="BMFJ01000002">
    <property type="protein sequence ID" value="GGE47477.1"/>
    <property type="molecule type" value="Genomic_DNA"/>
</dbReference>
<dbReference type="RefSeq" id="WP_188479427.1">
    <property type="nucleotide sequence ID" value="NZ_BMFJ01000002.1"/>
</dbReference>
<proteinExistence type="predicted"/>
<dbReference type="InterPro" id="IPR023157">
    <property type="entry name" value="AGR-C-984p-like_sf"/>
</dbReference>
<organism evidence="1 2">
    <name type="scientific">Primorskyibacter flagellatus</name>
    <dbReference type="NCBI Taxonomy" id="1387277"/>
    <lineage>
        <taxon>Bacteria</taxon>
        <taxon>Pseudomonadati</taxon>
        <taxon>Pseudomonadota</taxon>
        <taxon>Alphaproteobacteria</taxon>
        <taxon>Rhodobacterales</taxon>
        <taxon>Roseobacteraceae</taxon>
        <taxon>Primorskyibacter</taxon>
    </lineage>
</organism>
<keyword evidence="1" id="KW-0966">Cell projection</keyword>
<dbReference type="InterPro" id="IPR010626">
    <property type="entry name" value="DUF1217"/>
</dbReference>
<evidence type="ECO:0000313" key="1">
    <source>
        <dbReference type="EMBL" id="GGE47477.1"/>
    </source>
</evidence>
<evidence type="ECO:0000313" key="2">
    <source>
        <dbReference type="Proteomes" id="UP000612855"/>
    </source>
</evidence>
<accession>A0A917AEG1</accession>
<dbReference type="Proteomes" id="UP000612855">
    <property type="component" value="Unassembled WGS sequence"/>
</dbReference>
<gene>
    <name evidence="1" type="primary">flgF</name>
    <name evidence="1" type="ORF">GCM10011360_38370</name>
</gene>
<name>A0A917AEG1_9RHOB</name>
<reference evidence="2" key="1">
    <citation type="journal article" date="2019" name="Int. J. Syst. Evol. Microbiol.">
        <title>The Global Catalogue of Microorganisms (GCM) 10K type strain sequencing project: providing services to taxonomists for standard genome sequencing and annotation.</title>
        <authorList>
            <consortium name="The Broad Institute Genomics Platform"/>
            <consortium name="The Broad Institute Genome Sequencing Center for Infectious Disease"/>
            <person name="Wu L."/>
            <person name="Ma J."/>
        </authorList>
    </citation>
    <scope>NUCLEOTIDE SEQUENCE [LARGE SCALE GENOMIC DNA]</scope>
    <source>
        <strain evidence="2">CGMCC 1.12664</strain>
    </source>
</reference>
<comment type="caution">
    <text evidence="1">The sequence shown here is derived from an EMBL/GenBank/DDBJ whole genome shotgun (WGS) entry which is preliminary data.</text>
</comment>
<dbReference type="SUPFAM" id="SSF158837">
    <property type="entry name" value="AGR C 984p-like"/>
    <property type="match status" value="1"/>
</dbReference>
<keyword evidence="2" id="KW-1185">Reference proteome</keyword>
<keyword evidence="1" id="KW-0969">Cilium</keyword>
<protein>
    <submittedName>
        <fullName evidence="1">Flagellar protein</fullName>
    </submittedName>
</protein>
<dbReference type="AlphaFoldDB" id="A0A917AEG1"/>
<sequence length="276" mass="30831">MTFQPVIAGSGLAAWTLLNRTLDTQSTVFAASPEISRDTDYFEAMIGSIDTAEDLVKDRRLLRVALGAFGLQDDINNSYFIKRVLEEGSLDEDALANKLTDSRYKDLAQAFGFGDFDTPRSKISDFGQKITDKFRRQQFEVAVGEQDDSLRLAMNAERSLPELAESGSSNRTKWLRIMGNPPLRSVMEGALGMPESFSQLDLDRQVDLFMERATRQMGSDDIAQFSDPEMVEKLVQRFLLRNQVEEFRAANSASGAVSMLESAAQFAKSRSPLRRG</sequence>
<keyword evidence="1" id="KW-0282">Flagellum</keyword>